<sequence>MLLAAILSLISSSVLLAQTDTVTTHSFTLEECIQYAYKHQTDVLNADIDQKIADAKVKETIGIGLPQISGNARFQDFLKIPTSLIPSEIFGGAPGTFTPVQFGVKYQSTTGIDVSQLLFDGSYIVGLQASKTFKELSQRAFTRTKIETNVSVRKAYYMVLVNNEQLDLLNANISQLGEQLKQTKALNENGFAEKIDVDRLNVLYNNLVTERENIKRLLALGNQMLKFQIGMPVEHTLIVEGKIADVNLADNEEVVLDTTAYKSRIEYSLTQTQIKLNELDLKRYKSQYLPSLAAFGSGAYQFQSNNFNQLYDNRFPTVVVGLQLNVPIFSGFQKANRVAQAKLELQKSNNNLFQVKNSINLDIKNSATSFRNSIASLNNQRANLNLANEILRVSKIKYEQGVGSSIEVTQAQTSLKEAENNYINALYDALVNKVNLDKASGKINE</sequence>
<name>A0A5C0VKD3_9SPHI</name>
<keyword evidence="5" id="KW-0812">Transmembrane</keyword>
<keyword evidence="6" id="KW-0472">Membrane</keyword>
<keyword evidence="8" id="KW-0732">Signal</keyword>
<gene>
    <name evidence="9" type="ORF">FYC62_03540</name>
</gene>
<keyword evidence="7" id="KW-0998">Cell outer membrane</keyword>
<keyword evidence="4" id="KW-1134">Transmembrane beta strand</keyword>
<evidence type="ECO:0000313" key="10">
    <source>
        <dbReference type="Proteomes" id="UP000323653"/>
    </source>
</evidence>
<evidence type="ECO:0000256" key="8">
    <source>
        <dbReference type="SAM" id="SignalP"/>
    </source>
</evidence>
<evidence type="ECO:0000256" key="1">
    <source>
        <dbReference type="ARBA" id="ARBA00004442"/>
    </source>
</evidence>
<keyword evidence="3" id="KW-0813">Transport</keyword>
<dbReference type="EMBL" id="CP043329">
    <property type="protein sequence ID" value="QEK53218.1"/>
    <property type="molecule type" value="Genomic_DNA"/>
</dbReference>
<dbReference type="Gene3D" id="1.20.1600.10">
    <property type="entry name" value="Outer membrane efflux proteins (OEP)"/>
    <property type="match status" value="1"/>
</dbReference>
<feature type="signal peptide" evidence="8">
    <location>
        <begin position="1"/>
        <end position="17"/>
    </location>
</feature>
<dbReference type="GO" id="GO:1990281">
    <property type="term" value="C:efflux pump complex"/>
    <property type="evidence" value="ECO:0007669"/>
    <property type="project" value="TreeGrafter"/>
</dbReference>
<dbReference type="AlphaFoldDB" id="A0A5C0VKD3"/>
<dbReference type="Pfam" id="PF02321">
    <property type="entry name" value="OEP"/>
    <property type="match status" value="1"/>
</dbReference>
<feature type="chain" id="PRO_5022684966" evidence="8">
    <location>
        <begin position="18"/>
        <end position="445"/>
    </location>
</feature>
<dbReference type="GO" id="GO:0009279">
    <property type="term" value="C:cell outer membrane"/>
    <property type="evidence" value="ECO:0007669"/>
    <property type="project" value="UniProtKB-SubCell"/>
</dbReference>
<proteinExistence type="inferred from homology"/>
<accession>A0A5C0VKD3</accession>
<evidence type="ECO:0000256" key="5">
    <source>
        <dbReference type="ARBA" id="ARBA00022692"/>
    </source>
</evidence>
<dbReference type="PANTHER" id="PTHR30026:SF20">
    <property type="entry name" value="OUTER MEMBRANE PROTEIN TOLC"/>
    <property type="match status" value="1"/>
</dbReference>
<dbReference type="InterPro" id="IPR003423">
    <property type="entry name" value="OMP_efflux"/>
</dbReference>
<organism evidence="9 10">
    <name type="scientific">Pedobacter aquae</name>
    <dbReference type="NCBI Taxonomy" id="2605747"/>
    <lineage>
        <taxon>Bacteria</taxon>
        <taxon>Pseudomonadati</taxon>
        <taxon>Bacteroidota</taxon>
        <taxon>Sphingobacteriia</taxon>
        <taxon>Sphingobacteriales</taxon>
        <taxon>Sphingobacteriaceae</taxon>
        <taxon>Pedobacter</taxon>
    </lineage>
</organism>
<evidence type="ECO:0000256" key="4">
    <source>
        <dbReference type="ARBA" id="ARBA00022452"/>
    </source>
</evidence>
<evidence type="ECO:0000256" key="6">
    <source>
        <dbReference type="ARBA" id="ARBA00023136"/>
    </source>
</evidence>
<dbReference type="SUPFAM" id="SSF56954">
    <property type="entry name" value="Outer membrane efflux proteins (OEP)"/>
    <property type="match status" value="1"/>
</dbReference>
<dbReference type="KEGG" id="pej:FYC62_03540"/>
<reference evidence="9 10" key="1">
    <citation type="submission" date="2019-08" db="EMBL/GenBank/DDBJ databases">
        <title>Pedobacter sp. nov., isolated from Han river, South Korea.</title>
        <authorList>
            <person name="Lee D.-H."/>
            <person name="Kim Y.-S."/>
            <person name="Hwang E.-M."/>
            <person name="Le Tran T.C."/>
            <person name="Cha C.-J."/>
        </authorList>
    </citation>
    <scope>NUCLEOTIDE SEQUENCE [LARGE SCALE GENOMIC DNA]</scope>
    <source>
        <strain evidence="9 10">CJ43</strain>
    </source>
</reference>
<protein>
    <submittedName>
        <fullName evidence="9">TolC family protein</fullName>
    </submittedName>
</protein>
<evidence type="ECO:0000256" key="7">
    <source>
        <dbReference type="ARBA" id="ARBA00023237"/>
    </source>
</evidence>
<evidence type="ECO:0000313" key="9">
    <source>
        <dbReference type="EMBL" id="QEK53218.1"/>
    </source>
</evidence>
<keyword evidence="10" id="KW-1185">Reference proteome</keyword>
<comment type="subcellular location">
    <subcellularLocation>
        <location evidence="1">Cell outer membrane</location>
    </subcellularLocation>
</comment>
<dbReference type="PANTHER" id="PTHR30026">
    <property type="entry name" value="OUTER MEMBRANE PROTEIN TOLC"/>
    <property type="match status" value="1"/>
</dbReference>
<dbReference type="InterPro" id="IPR051906">
    <property type="entry name" value="TolC-like"/>
</dbReference>
<dbReference type="GO" id="GO:0015562">
    <property type="term" value="F:efflux transmembrane transporter activity"/>
    <property type="evidence" value="ECO:0007669"/>
    <property type="project" value="InterPro"/>
</dbReference>
<evidence type="ECO:0000256" key="3">
    <source>
        <dbReference type="ARBA" id="ARBA00022448"/>
    </source>
</evidence>
<dbReference type="Proteomes" id="UP000323653">
    <property type="component" value="Chromosome"/>
</dbReference>
<comment type="similarity">
    <text evidence="2">Belongs to the outer membrane factor (OMF) (TC 1.B.17) family.</text>
</comment>
<evidence type="ECO:0000256" key="2">
    <source>
        <dbReference type="ARBA" id="ARBA00007613"/>
    </source>
</evidence>
<dbReference type="GO" id="GO:0015288">
    <property type="term" value="F:porin activity"/>
    <property type="evidence" value="ECO:0007669"/>
    <property type="project" value="TreeGrafter"/>
</dbReference>